<dbReference type="GO" id="GO:0032993">
    <property type="term" value="C:protein-DNA complex"/>
    <property type="evidence" value="ECO:0007669"/>
    <property type="project" value="TreeGrafter"/>
</dbReference>
<dbReference type="GO" id="GO:0006355">
    <property type="term" value="P:regulation of DNA-templated transcription"/>
    <property type="evidence" value="ECO:0007669"/>
    <property type="project" value="InterPro"/>
</dbReference>
<dbReference type="GO" id="GO:0000156">
    <property type="term" value="F:phosphorelay response regulator activity"/>
    <property type="evidence" value="ECO:0007669"/>
    <property type="project" value="TreeGrafter"/>
</dbReference>
<dbReference type="PROSITE" id="PS50110">
    <property type="entry name" value="RESPONSE_REGULATORY"/>
    <property type="match status" value="1"/>
</dbReference>
<dbReference type="SMART" id="SM00448">
    <property type="entry name" value="REC"/>
    <property type="match status" value="1"/>
</dbReference>
<dbReference type="SUPFAM" id="SSF46894">
    <property type="entry name" value="C-terminal effector domain of the bipartite response regulators"/>
    <property type="match status" value="1"/>
</dbReference>
<protein>
    <submittedName>
        <fullName evidence="8">Winged helix family two component transcriptional regulator</fullName>
    </submittedName>
</protein>
<dbReference type="OrthoDB" id="9782896at2"/>
<dbReference type="SUPFAM" id="SSF52172">
    <property type="entry name" value="CheY-like"/>
    <property type="match status" value="1"/>
</dbReference>
<dbReference type="EMBL" id="CP009122">
    <property type="protein sequence ID" value="AJA07022.1"/>
    <property type="molecule type" value="Genomic_DNA"/>
</dbReference>
<dbReference type="AlphaFoldDB" id="A0A0A7PGE6"/>
<dbReference type="HOGENOM" id="CLU_000445_30_0_5"/>
<dbReference type="CDD" id="cd17574">
    <property type="entry name" value="REC_OmpR"/>
    <property type="match status" value="1"/>
</dbReference>
<reference evidence="8 9" key="1">
    <citation type="journal article" date="2015" name="Int. J. Syst. Evol. Microbiol.">
        <title>Description of Sphingopyxis fribergensis sp. nov. - a soil bacterium with the ability to degrade styrene and phenylacetic acid.</title>
        <authorList>
            <person name="Oelschlagel M."/>
            <person name="Ruckert C."/>
            <person name="Kalinowski J."/>
            <person name="Schmidt G."/>
            <person name="Schlomann M."/>
            <person name="Tischler D."/>
        </authorList>
    </citation>
    <scope>NUCLEOTIDE SEQUENCE [LARGE SCALE GENOMIC DNA]</scope>
    <source>
        <strain evidence="8 9">Kp5.2</strain>
    </source>
</reference>
<dbReference type="PANTHER" id="PTHR48111">
    <property type="entry name" value="REGULATOR OF RPOS"/>
    <property type="match status" value="1"/>
</dbReference>
<dbReference type="Gene3D" id="3.40.50.2300">
    <property type="match status" value="1"/>
</dbReference>
<dbReference type="PANTHER" id="PTHR48111:SF40">
    <property type="entry name" value="PHOSPHATE REGULON TRANSCRIPTIONAL REGULATORY PROTEIN PHOB"/>
    <property type="match status" value="1"/>
</dbReference>
<organism evidence="8 9">
    <name type="scientific">Sphingopyxis fribergensis</name>
    <dbReference type="NCBI Taxonomy" id="1515612"/>
    <lineage>
        <taxon>Bacteria</taxon>
        <taxon>Pseudomonadati</taxon>
        <taxon>Pseudomonadota</taxon>
        <taxon>Alphaproteobacteria</taxon>
        <taxon>Sphingomonadales</taxon>
        <taxon>Sphingomonadaceae</taxon>
        <taxon>Sphingopyxis</taxon>
    </lineage>
</organism>
<gene>
    <name evidence="8" type="ORF">SKP52_00360</name>
</gene>
<evidence type="ECO:0000256" key="3">
    <source>
        <dbReference type="ARBA" id="ARBA00023125"/>
    </source>
</evidence>
<dbReference type="InterPro" id="IPR039420">
    <property type="entry name" value="WalR-like"/>
</dbReference>
<dbReference type="PROSITE" id="PS51755">
    <property type="entry name" value="OMPR_PHOB"/>
    <property type="match status" value="1"/>
</dbReference>
<feature type="domain" description="Response regulatory" evidence="6">
    <location>
        <begin position="2"/>
        <end position="117"/>
    </location>
</feature>
<dbReference type="KEGG" id="sphk:SKP52_00360"/>
<dbReference type="InterPro" id="IPR016032">
    <property type="entry name" value="Sig_transdc_resp-reg_C-effctor"/>
</dbReference>
<sequence length="227" mass="25372">MRVAILEDDLAQAGYVTKFLNEAGHRCEHFAEGQELIRALRRETFDLLVLDWNVPGASGFDVLQWTRINLDAPPPALMLTSRSTEEDIVEGLRAGADDFVVKPVSAPVLLARVNAIARRVHPHSVSGTESFGPYRFDTRAECLEIDGVPVSLTAKEFALALLLFRNTHRALSRAYIFESLWGRSPDLPTRTLDVHISNVRTKLNLRPSNGYKLVPVYAYGYRLEALA</sequence>
<evidence type="ECO:0000256" key="4">
    <source>
        <dbReference type="PROSITE-ProRule" id="PRU00169"/>
    </source>
</evidence>
<evidence type="ECO:0000313" key="9">
    <source>
        <dbReference type="Proteomes" id="UP000030907"/>
    </source>
</evidence>
<dbReference type="Gene3D" id="6.10.250.690">
    <property type="match status" value="1"/>
</dbReference>
<dbReference type="RefSeq" id="WP_039579214.1">
    <property type="nucleotide sequence ID" value="NZ_CP009122.1"/>
</dbReference>
<dbReference type="InterPro" id="IPR036388">
    <property type="entry name" value="WH-like_DNA-bd_sf"/>
</dbReference>
<evidence type="ECO:0000256" key="5">
    <source>
        <dbReference type="PROSITE-ProRule" id="PRU01091"/>
    </source>
</evidence>
<dbReference type="STRING" id="1515612.SKP52_00360"/>
<evidence type="ECO:0000259" key="7">
    <source>
        <dbReference type="PROSITE" id="PS51755"/>
    </source>
</evidence>
<keyword evidence="2" id="KW-0902">Two-component regulatory system</keyword>
<name>A0A0A7PGE6_9SPHN</name>
<dbReference type="CDD" id="cd00383">
    <property type="entry name" value="trans_reg_C"/>
    <property type="match status" value="1"/>
</dbReference>
<keyword evidence="9" id="KW-1185">Reference proteome</keyword>
<dbReference type="Gene3D" id="1.10.10.10">
    <property type="entry name" value="Winged helix-like DNA-binding domain superfamily/Winged helix DNA-binding domain"/>
    <property type="match status" value="1"/>
</dbReference>
<dbReference type="Proteomes" id="UP000030907">
    <property type="component" value="Chromosome"/>
</dbReference>
<dbReference type="GO" id="GO:0005829">
    <property type="term" value="C:cytosol"/>
    <property type="evidence" value="ECO:0007669"/>
    <property type="project" value="TreeGrafter"/>
</dbReference>
<dbReference type="InterPro" id="IPR011006">
    <property type="entry name" value="CheY-like_superfamily"/>
</dbReference>
<dbReference type="Pfam" id="PF00486">
    <property type="entry name" value="Trans_reg_C"/>
    <property type="match status" value="1"/>
</dbReference>
<evidence type="ECO:0000313" key="8">
    <source>
        <dbReference type="EMBL" id="AJA07022.1"/>
    </source>
</evidence>
<dbReference type="GO" id="GO:0000976">
    <property type="term" value="F:transcription cis-regulatory region binding"/>
    <property type="evidence" value="ECO:0007669"/>
    <property type="project" value="TreeGrafter"/>
</dbReference>
<proteinExistence type="predicted"/>
<dbReference type="InterPro" id="IPR001867">
    <property type="entry name" value="OmpR/PhoB-type_DNA-bd"/>
</dbReference>
<evidence type="ECO:0000259" key="6">
    <source>
        <dbReference type="PROSITE" id="PS50110"/>
    </source>
</evidence>
<dbReference type="InterPro" id="IPR001789">
    <property type="entry name" value="Sig_transdc_resp-reg_receiver"/>
</dbReference>
<evidence type="ECO:0000256" key="2">
    <source>
        <dbReference type="ARBA" id="ARBA00023012"/>
    </source>
</evidence>
<keyword evidence="1 4" id="KW-0597">Phosphoprotein</keyword>
<keyword evidence="3 5" id="KW-0238">DNA-binding</keyword>
<evidence type="ECO:0000256" key="1">
    <source>
        <dbReference type="ARBA" id="ARBA00022553"/>
    </source>
</evidence>
<feature type="DNA-binding region" description="OmpR/PhoB-type" evidence="5">
    <location>
        <begin position="126"/>
        <end position="225"/>
    </location>
</feature>
<dbReference type="Pfam" id="PF00072">
    <property type="entry name" value="Response_reg"/>
    <property type="match status" value="1"/>
</dbReference>
<dbReference type="SMART" id="SM00862">
    <property type="entry name" value="Trans_reg_C"/>
    <property type="match status" value="1"/>
</dbReference>
<accession>A0A0A7PGE6</accession>
<feature type="domain" description="OmpR/PhoB-type" evidence="7">
    <location>
        <begin position="126"/>
        <end position="225"/>
    </location>
</feature>
<feature type="modified residue" description="4-aspartylphosphate" evidence="4">
    <location>
        <position position="51"/>
    </location>
</feature>